<sequence length="144" mass="16605">MALRERALRLLAQREYTRQELSRKIAPLAESAEQLEVLLDDLTRIHLLSDERYAEARRNSRAPRLGDARLAYELRSRGVAAELVRTTLAAGEDELTRARRVWQRRFGNIPADTVERTRQMRFLAGRGFSGETIRRLLSATLEDD</sequence>
<organism evidence="8 9">
    <name type="scientific">Candidatus Accumulibacter phosphatis</name>
    <dbReference type="NCBI Taxonomy" id="327160"/>
    <lineage>
        <taxon>Bacteria</taxon>
        <taxon>Pseudomonadati</taxon>
        <taxon>Pseudomonadota</taxon>
        <taxon>Betaproteobacteria</taxon>
        <taxon>Candidatus Accumulibacter</taxon>
    </lineage>
</organism>
<dbReference type="InterPro" id="IPR053925">
    <property type="entry name" value="RecX_HTH_3rd"/>
</dbReference>
<evidence type="ECO:0000256" key="4">
    <source>
        <dbReference type="ARBA" id="ARBA00022490"/>
    </source>
</evidence>
<dbReference type="PANTHER" id="PTHR33602">
    <property type="entry name" value="REGULATORY PROTEIN RECX FAMILY PROTEIN"/>
    <property type="match status" value="1"/>
</dbReference>
<evidence type="ECO:0000256" key="2">
    <source>
        <dbReference type="ARBA" id="ARBA00009695"/>
    </source>
</evidence>
<dbReference type="Gene3D" id="1.10.10.10">
    <property type="entry name" value="Winged helix-like DNA-binding domain superfamily/Winged helix DNA-binding domain"/>
    <property type="match status" value="3"/>
</dbReference>
<reference evidence="8 9" key="1">
    <citation type="submission" date="2014-02" db="EMBL/GenBank/DDBJ databases">
        <title>Expanding our view of genomic diversity in Candidatus Accumulibacter clades.</title>
        <authorList>
            <person name="Skennerton C.T."/>
            <person name="Barr J.J."/>
            <person name="Slater F.R."/>
            <person name="Bond P.L."/>
            <person name="Tyson G.W."/>
        </authorList>
    </citation>
    <scope>NUCLEOTIDE SEQUENCE [LARGE SCALE GENOMIC DNA]</scope>
    <source>
        <strain evidence="9">BA-91</strain>
    </source>
</reference>
<evidence type="ECO:0000256" key="3">
    <source>
        <dbReference type="ARBA" id="ARBA00018111"/>
    </source>
</evidence>
<dbReference type="Pfam" id="PF21981">
    <property type="entry name" value="RecX_HTH3"/>
    <property type="match status" value="1"/>
</dbReference>
<dbReference type="InterPro" id="IPR036388">
    <property type="entry name" value="WH-like_DNA-bd_sf"/>
</dbReference>
<dbReference type="NCBIfam" id="NF001055">
    <property type="entry name" value="PRK00117.2-5"/>
    <property type="match status" value="1"/>
</dbReference>
<gene>
    <name evidence="5 8" type="primary">recX</name>
    <name evidence="8" type="ORF">AW09_003895</name>
</gene>
<comment type="caution">
    <text evidence="8">The sequence shown here is derived from an EMBL/GenBank/DDBJ whole genome shotgun (WGS) entry which is preliminary data.</text>
</comment>
<evidence type="ECO:0000256" key="1">
    <source>
        <dbReference type="ARBA" id="ARBA00004496"/>
    </source>
</evidence>
<dbReference type="GO" id="GO:0006282">
    <property type="term" value="P:regulation of DNA repair"/>
    <property type="evidence" value="ECO:0007669"/>
    <property type="project" value="UniProtKB-UniRule"/>
</dbReference>
<comment type="function">
    <text evidence="5">Modulates RecA activity.</text>
</comment>
<dbReference type="HAMAP" id="MF_01114">
    <property type="entry name" value="RecX"/>
    <property type="match status" value="1"/>
</dbReference>
<keyword evidence="4 5" id="KW-0963">Cytoplasm</keyword>
<protein>
    <recommendedName>
        <fullName evidence="3 5">Regulatory protein RecX</fullName>
    </recommendedName>
</protein>
<dbReference type="InterPro" id="IPR003783">
    <property type="entry name" value="Regulatory_RecX"/>
</dbReference>
<accession>A0A080M1C8</accession>
<evidence type="ECO:0000259" key="7">
    <source>
        <dbReference type="Pfam" id="PF21981"/>
    </source>
</evidence>
<dbReference type="PANTHER" id="PTHR33602:SF1">
    <property type="entry name" value="REGULATORY PROTEIN RECX FAMILY PROTEIN"/>
    <property type="match status" value="1"/>
</dbReference>
<comment type="similarity">
    <text evidence="2 5">Belongs to the RecX family.</text>
</comment>
<dbReference type="InterPro" id="IPR053924">
    <property type="entry name" value="RecX_HTH_2nd"/>
</dbReference>
<dbReference type="EMBL" id="JDVG02000615">
    <property type="protein sequence ID" value="KFB70994.1"/>
    <property type="molecule type" value="Genomic_DNA"/>
</dbReference>
<feature type="domain" description="RecX second three-helical" evidence="6">
    <location>
        <begin position="49"/>
        <end position="88"/>
    </location>
</feature>
<dbReference type="Pfam" id="PF02631">
    <property type="entry name" value="RecX_HTH2"/>
    <property type="match status" value="1"/>
</dbReference>
<dbReference type="AlphaFoldDB" id="A0A080M1C8"/>
<evidence type="ECO:0000313" key="8">
    <source>
        <dbReference type="EMBL" id="KFB70994.1"/>
    </source>
</evidence>
<dbReference type="GO" id="GO:0005737">
    <property type="term" value="C:cytoplasm"/>
    <property type="evidence" value="ECO:0007669"/>
    <property type="project" value="UniProtKB-SubCell"/>
</dbReference>
<dbReference type="Proteomes" id="UP000020077">
    <property type="component" value="Unassembled WGS sequence"/>
</dbReference>
<proteinExistence type="inferred from homology"/>
<comment type="subcellular location">
    <subcellularLocation>
        <location evidence="1 5">Cytoplasm</location>
    </subcellularLocation>
</comment>
<evidence type="ECO:0000313" key="9">
    <source>
        <dbReference type="Proteomes" id="UP000020077"/>
    </source>
</evidence>
<evidence type="ECO:0000259" key="6">
    <source>
        <dbReference type="Pfam" id="PF02631"/>
    </source>
</evidence>
<name>A0A080M1C8_9PROT</name>
<evidence type="ECO:0000256" key="5">
    <source>
        <dbReference type="HAMAP-Rule" id="MF_01114"/>
    </source>
</evidence>
<feature type="domain" description="RecX third three-helical" evidence="7">
    <location>
        <begin position="92"/>
        <end position="137"/>
    </location>
</feature>